<dbReference type="Proteomes" id="UP000284109">
    <property type="component" value="Unassembled WGS sequence"/>
</dbReference>
<dbReference type="SUPFAM" id="SSF88946">
    <property type="entry name" value="Sigma2 domain of RNA polymerase sigma factors"/>
    <property type="match status" value="1"/>
</dbReference>
<proteinExistence type="predicted"/>
<protein>
    <recommendedName>
        <fullName evidence="3">Sigma-70 family RNA polymerase sigma factor</fullName>
    </recommendedName>
</protein>
<reference evidence="1 2" key="1">
    <citation type="submission" date="2018-07" db="EMBL/GenBank/DDBJ databases">
        <title>Genome sequences of six Lactobacillus spp. isolated from bumble bee guts.</title>
        <authorList>
            <person name="Motta E.V.S."/>
            <person name="Moran N.A."/>
        </authorList>
    </citation>
    <scope>NUCLEOTIDE SEQUENCE [LARGE SCALE GENOMIC DNA]</scope>
    <source>
        <strain evidence="1 2">BI-1.1</strain>
    </source>
</reference>
<keyword evidence="2" id="KW-1185">Reference proteome</keyword>
<name>A0A3R6YTR0_9LACO</name>
<dbReference type="InterPro" id="IPR013325">
    <property type="entry name" value="RNA_pol_sigma_r2"/>
</dbReference>
<dbReference type="AlphaFoldDB" id="A0A3R6YTR0"/>
<sequence>MGNQQLLEQDLTWIAQVKNDNSSQALKNIFLKYQPLVEKYGQLYHIPLFERDDWYQEAWLVCYQTCLIFNGHQGSKFGSFFKLRLQHRAANLLREQLAVKRQSNFKAVSMEFLAENDPEMKCLLNLSNSYTNDSEINLFDYQKYVANLSPLELYSLKAWLGIASKTTNKYSERAVMRAAQRARIKLRQVASS</sequence>
<dbReference type="GO" id="GO:0006352">
    <property type="term" value="P:DNA-templated transcription initiation"/>
    <property type="evidence" value="ECO:0007669"/>
    <property type="project" value="InterPro"/>
</dbReference>
<gene>
    <name evidence="1" type="ORF">DS831_00530</name>
</gene>
<organism evidence="1 2">
    <name type="scientific">Bombilactobacillus bombi</name>
    <dbReference type="NCBI Taxonomy" id="1303590"/>
    <lineage>
        <taxon>Bacteria</taxon>
        <taxon>Bacillati</taxon>
        <taxon>Bacillota</taxon>
        <taxon>Bacilli</taxon>
        <taxon>Lactobacillales</taxon>
        <taxon>Lactobacillaceae</taxon>
        <taxon>Bombilactobacillus</taxon>
    </lineage>
</organism>
<evidence type="ECO:0000313" key="2">
    <source>
        <dbReference type="Proteomes" id="UP000284109"/>
    </source>
</evidence>
<evidence type="ECO:0008006" key="3">
    <source>
        <dbReference type="Google" id="ProtNLM"/>
    </source>
</evidence>
<dbReference type="EMBL" id="QOCR01000001">
    <property type="protein sequence ID" value="RHW51855.1"/>
    <property type="molecule type" value="Genomic_DNA"/>
</dbReference>
<comment type="caution">
    <text evidence="1">The sequence shown here is derived from an EMBL/GenBank/DDBJ whole genome shotgun (WGS) entry which is preliminary data.</text>
</comment>
<dbReference type="OrthoDB" id="1767844at2"/>
<dbReference type="RefSeq" id="WP_118899392.1">
    <property type="nucleotide sequence ID" value="NZ_QOCR01000001.1"/>
</dbReference>
<accession>A0A3R6YTR0</accession>
<evidence type="ECO:0000313" key="1">
    <source>
        <dbReference type="EMBL" id="RHW51855.1"/>
    </source>
</evidence>
<dbReference type="GO" id="GO:0003700">
    <property type="term" value="F:DNA-binding transcription factor activity"/>
    <property type="evidence" value="ECO:0007669"/>
    <property type="project" value="InterPro"/>
</dbReference>